<evidence type="ECO:0000256" key="2">
    <source>
        <dbReference type="ARBA" id="ARBA00022692"/>
    </source>
</evidence>
<evidence type="ECO:0000256" key="4">
    <source>
        <dbReference type="ARBA" id="ARBA00023136"/>
    </source>
</evidence>
<feature type="domain" description="LicD/FKTN/FKRP nucleotidyltransferase" evidence="5">
    <location>
        <begin position="58"/>
        <end position="88"/>
    </location>
</feature>
<comment type="subcellular location">
    <subcellularLocation>
        <location evidence="1">Membrane</location>
        <topology evidence="1">Single-pass membrane protein</topology>
    </subcellularLocation>
</comment>
<comment type="caution">
    <text evidence="6">The sequence shown here is derived from an EMBL/GenBank/DDBJ whole genome shotgun (WGS) entry which is preliminary data.</text>
</comment>
<dbReference type="Proteomes" id="UP001197093">
    <property type="component" value="Unassembled WGS sequence"/>
</dbReference>
<sequence length="99" mass="11409">MSRASSMEEATTYLVEQSRATALSGLTQAYLTTFNELGIETWLAHGSLLGVWWGKRDTYFFPLRKTTFEDVEARIPYRYRELLAMEYGEGALNKTEQNE</sequence>
<dbReference type="InterPro" id="IPR009644">
    <property type="entry name" value="FKTN/MNN4/W02B3.4-1"/>
</dbReference>
<gene>
    <name evidence="6" type="ORF">NEMBOFW57_002997</name>
</gene>
<keyword evidence="2" id="KW-0812">Transmembrane</keyword>
<dbReference type="GO" id="GO:0016020">
    <property type="term" value="C:membrane"/>
    <property type="evidence" value="ECO:0007669"/>
    <property type="project" value="UniProtKB-SubCell"/>
</dbReference>
<evidence type="ECO:0000256" key="1">
    <source>
        <dbReference type="ARBA" id="ARBA00004167"/>
    </source>
</evidence>
<reference evidence="6" key="1">
    <citation type="submission" date="2023-02" db="EMBL/GenBank/DDBJ databases">
        <authorList>
            <person name="Palmer J.M."/>
        </authorList>
    </citation>
    <scope>NUCLEOTIDE SEQUENCE</scope>
    <source>
        <strain evidence="6">FW57</strain>
    </source>
</reference>
<proteinExistence type="predicted"/>
<dbReference type="PANTHER" id="PTHR15407:SF32">
    <property type="entry name" value="PROTEIN (MNN4), PUTATIVE (AFU_ORTHOLOGUE AFUA_1G03790)-RELATED"/>
    <property type="match status" value="1"/>
</dbReference>
<evidence type="ECO:0000256" key="3">
    <source>
        <dbReference type="ARBA" id="ARBA00022989"/>
    </source>
</evidence>
<evidence type="ECO:0000313" key="6">
    <source>
        <dbReference type="EMBL" id="KAG7292952.1"/>
    </source>
</evidence>
<dbReference type="PANTHER" id="PTHR15407">
    <property type="entry name" value="FUKUTIN-RELATED"/>
    <property type="match status" value="1"/>
</dbReference>
<dbReference type="Pfam" id="PF04991">
    <property type="entry name" value="LicD"/>
    <property type="match status" value="1"/>
</dbReference>
<accession>A0AAD4I293</accession>
<protein>
    <recommendedName>
        <fullName evidence="5">LicD/FKTN/FKRP nucleotidyltransferase domain-containing protein</fullName>
    </recommendedName>
</protein>
<keyword evidence="3" id="KW-1133">Transmembrane helix</keyword>
<keyword evidence="4" id="KW-0472">Membrane</keyword>
<name>A0AAD4I293_9PEZI</name>
<dbReference type="EMBL" id="JAHCVI010000001">
    <property type="protein sequence ID" value="KAG7292952.1"/>
    <property type="molecule type" value="Genomic_DNA"/>
</dbReference>
<evidence type="ECO:0000313" key="7">
    <source>
        <dbReference type="Proteomes" id="UP001197093"/>
    </source>
</evidence>
<evidence type="ECO:0000259" key="5">
    <source>
        <dbReference type="Pfam" id="PF04991"/>
    </source>
</evidence>
<dbReference type="AlphaFoldDB" id="A0AAD4I293"/>
<dbReference type="InterPro" id="IPR007074">
    <property type="entry name" value="LicD/FKTN/FKRP_NTP_transf"/>
</dbReference>
<dbReference type="GO" id="GO:0009100">
    <property type="term" value="P:glycoprotein metabolic process"/>
    <property type="evidence" value="ECO:0007669"/>
    <property type="project" value="UniProtKB-ARBA"/>
</dbReference>
<keyword evidence="7" id="KW-1185">Reference proteome</keyword>
<organism evidence="6 7">
    <name type="scientific">Staphylotrichum longicolle</name>
    <dbReference type="NCBI Taxonomy" id="669026"/>
    <lineage>
        <taxon>Eukaryota</taxon>
        <taxon>Fungi</taxon>
        <taxon>Dikarya</taxon>
        <taxon>Ascomycota</taxon>
        <taxon>Pezizomycotina</taxon>
        <taxon>Sordariomycetes</taxon>
        <taxon>Sordariomycetidae</taxon>
        <taxon>Sordariales</taxon>
        <taxon>Chaetomiaceae</taxon>
        <taxon>Staphylotrichum</taxon>
    </lineage>
</organism>